<name>W9DR24_METTI</name>
<dbReference type="Gene3D" id="3.30.70.20">
    <property type="match status" value="1"/>
</dbReference>
<dbReference type="AlphaFoldDB" id="W9DR24"/>
<evidence type="ECO:0000313" key="2">
    <source>
        <dbReference type="EMBL" id="ETA69124.1"/>
    </source>
</evidence>
<dbReference type="Pfam" id="PF13370">
    <property type="entry name" value="Fer4_13"/>
    <property type="match status" value="1"/>
</dbReference>
<evidence type="ECO:0000313" key="3">
    <source>
        <dbReference type="Proteomes" id="UP000019483"/>
    </source>
</evidence>
<sequence length="76" mass="8402">MANIDEKVPENVEGPYYVDKSCISCQLCVDRAPGHFRMAEANANSYVFKQPETDMEKKNCDDALETCPVDAIGNDG</sequence>
<protein>
    <recommendedName>
        <fullName evidence="1">4Fe-4S ferredoxin-type domain-containing protein</fullName>
    </recommendedName>
</protein>
<proteinExistence type="predicted"/>
<dbReference type="InterPro" id="IPR017896">
    <property type="entry name" value="4Fe4S_Fe-S-bd"/>
</dbReference>
<dbReference type="SUPFAM" id="SSF54862">
    <property type="entry name" value="4Fe-4S ferredoxins"/>
    <property type="match status" value="1"/>
</dbReference>
<feature type="domain" description="4Fe-4S ferredoxin-type" evidence="1">
    <location>
        <begin position="14"/>
        <end position="41"/>
    </location>
</feature>
<gene>
    <name evidence="2" type="ORF">MettiDRAFT_2618</name>
</gene>
<evidence type="ECO:0000259" key="1">
    <source>
        <dbReference type="PROSITE" id="PS51379"/>
    </source>
</evidence>
<accession>W9DR24</accession>
<dbReference type="EMBL" id="AZAJ01000001">
    <property type="protein sequence ID" value="ETA69124.1"/>
    <property type="molecule type" value="Genomic_DNA"/>
</dbReference>
<comment type="caution">
    <text evidence="2">The sequence shown here is derived from an EMBL/GenBank/DDBJ whole genome shotgun (WGS) entry which is preliminary data.</text>
</comment>
<organism evidence="2 3">
    <name type="scientific">Methanolobus tindarius DSM 2278</name>
    <dbReference type="NCBI Taxonomy" id="1090322"/>
    <lineage>
        <taxon>Archaea</taxon>
        <taxon>Methanobacteriati</taxon>
        <taxon>Methanobacteriota</taxon>
        <taxon>Stenosarchaea group</taxon>
        <taxon>Methanomicrobia</taxon>
        <taxon>Methanosarcinales</taxon>
        <taxon>Methanosarcinaceae</taxon>
        <taxon>Methanolobus</taxon>
    </lineage>
</organism>
<keyword evidence="3" id="KW-1185">Reference proteome</keyword>
<dbReference type="PROSITE" id="PS51379">
    <property type="entry name" value="4FE4S_FER_2"/>
    <property type="match status" value="1"/>
</dbReference>
<reference evidence="2 3" key="1">
    <citation type="submission" date="2013-08" db="EMBL/GenBank/DDBJ databases">
        <authorList>
            <consortium name="DOE Joint Genome Institute"/>
            <person name="Eisen J."/>
            <person name="Huntemann M."/>
            <person name="Han J."/>
            <person name="Chen A."/>
            <person name="Kyrpides N."/>
            <person name="Mavromatis K."/>
            <person name="Markowitz V."/>
            <person name="Palaniappan K."/>
            <person name="Ivanova N."/>
            <person name="Schaumberg A."/>
            <person name="Pati A."/>
            <person name="Liolios K."/>
            <person name="Nordberg H.P."/>
            <person name="Cantor M.N."/>
            <person name="Hua S.X."/>
            <person name="Woyke T."/>
        </authorList>
    </citation>
    <scope>NUCLEOTIDE SEQUENCE [LARGE SCALE GENOMIC DNA]</scope>
    <source>
        <strain evidence="2 3">DSM 2278</strain>
    </source>
</reference>
<dbReference type="STRING" id="1090322.MettiDRAFT_2618"/>
<dbReference type="OrthoDB" id="129325at2157"/>
<dbReference type="Proteomes" id="UP000019483">
    <property type="component" value="Unassembled WGS sequence"/>
</dbReference>